<dbReference type="InterPro" id="IPR000276">
    <property type="entry name" value="GPCR_Rhodpsn"/>
</dbReference>
<reference evidence="12" key="2">
    <citation type="submission" date="2025-08" db="UniProtKB">
        <authorList>
            <consortium name="Ensembl"/>
        </authorList>
    </citation>
    <scope>IDENTIFICATION</scope>
</reference>
<sequence length="380" mass="43772">MQLFDLNFTYNYTDWGDLCDLDPDPVEVRVQIYLHCIICAFGLVGNVLVLITYMFYQRTKTMTDLYLLNVAVADLIFVLALPFVIYNEQNQWSMGGVWCKVLGATYSINLYSGMLLLACISADRYVAIVQARRSFGARSHALTYGRRICSVVWVLALALTLPTLMYTERFEENNPGADNAAVRCQLRFDREETARLIKVLVPSLQVAIGYLLPLVVMVFCYFSIIYTLLRKPIRRRHRAVHVVLVIFLVFVACHTPYNVAMLTHTLPLFTERSCREEQVKLQVLAVSKSVAFLHCCLNPVLYAFVGVRFRSHLRQILQGFWHFRKQYRYPVAQSRRTSDLRFSGFRSSEGNGNMLVNCHLFPASFSVDMKWHSTATFWVC</sequence>
<dbReference type="PROSITE" id="PS00237">
    <property type="entry name" value="G_PROTEIN_RECEP_F1_1"/>
    <property type="match status" value="1"/>
</dbReference>
<keyword evidence="3 9" id="KW-0812">Transmembrane</keyword>
<evidence type="ECO:0000256" key="6">
    <source>
        <dbReference type="ARBA" id="ARBA00023136"/>
    </source>
</evidence>
<evidence type="ECO:0000256" key="9">
    <source>
        <dbReference type="RuleBase" id="RU000688"/>
    </source>
</evidence>
<dbReference type="GO" id="GO:0009897">
    <property type="term" value="C:external side of plasma membrane"/>
    <property type="evidence" value="ECO:0007669"/>
    <property type="project" value="TreeGrafter"/>
</dbReference>
<dbReference type="GO" id="GO:0006955">
    <property type="term" value="P:immune response"/>
    <property type="evidence" value="ECO:0007669"/>
    <property type="project" value="TreeGrafter"/>
</dbReference>
<keyword evidence="13" id="KW-1185">Reference proteome</keyword>
<dbReference type="GO" id="GO:0016493">
    <property type="term" value="F:C-C chemokine receptor activity"/>
    <property type="evidence" value="ECO:0007669"/>
    <property type="project" value="TreeGrafter"/>
</dbReference>
<proteinExistence type="inferred from homology"/>
<evidence type="ECO:0000256" key="3">
    <source>
        <dbReference type="ARBA" id="ARBA00022692"/>
    </source>
</evidence>
<evidence type="ECO:0000256" key="5">
    <source>
        <dbReference type="ARBA" id="ARBA00023040"/>
    </source>
</evidence>
<dbReference type="InterPro" id="IPR000355">
    <property type="entry name" value="Chemokine_rcpt"/>
</dbReference>
<keyword evidence="7 9" id="KW-0675">Receptor</keyword>
<reference evidence="12 13" key="1">
    <citation type="journal article" date="2014" name="Nat. Genet.">
        <title>Whole-genome sequence of a flatfish provides insights into ZW sex chromosome evolution and adaptation to a benthic lifestyle.</title>
        <authorList>
            <person name="Chen S."/>
            <person name="Zhang G."/>
            <person name="Shao C."/>
            <person name="Huang Q."/>
            <person name="Liu G."/>
            <person name="Zhang P."/>
            <person name="Song W."/>
            <person name="An N."/>
            <person name="Chalopin D."/>
            <person name="Volff J.N."/>
            <person name="Hong Y."/>
            <person name="Li Q."/>
            <person name="Sha Z."/>
            <person name="Zhou H."/>
            <person name="Xie M."/>
            <person name="Yu Q."/>
            <person name="Liu Y."/>
            <person name="Xiang H."/>
            <person name="Wang N."/>
            <person name="Wu K."/>
            <person name="Yang C."/>
            <person name="Zhou Q."/>
            <person name="Liao X."/>
            <person name="Yang L."/>
            <person name="Hu Q."/>
            <person name="Zhang J."/>
            <person name="Meng L."/>
            <person name="Jin L."/>
            <person name="Tian Y."/>
            <person name="Lian J."/>
            <person name="Yang J."/>
            <person name="Miao G."/>
            <person name="Liu S."/>
            <person name="Liang Z."/>
            <person name="Yan F."/>
            <person name="Li Y."/>
            <person name="Sun B."/>
            <person name="Zhang H."/>
            <person name="Zhang J."/>
            <person name="Zhu Y."/>
            <person name="Du M."/>
            <person name="Zhao Y."/>
            <person name="Schartl M."/>
            <person name="Tang Q."/>
            <person name="Wang J."/>
        </authorList>
    </citation>
    <scope>NUCLEOTIDE SEQUENCE</scope>
</reference>
<evidence type="ECO:0000259" key="11">
    <source>
        <dbReference type="PROSITE" id="PS50262"/>
    </source>
</evidence>
<dbReference type="Ensembl" id="ENSCSET00000000090.1">
    <property type="protein sequence ID" value="ENSCSEP00000000066.1"/>
    <property type="gene ID" value="ENSCSEG00000000076.1"/>
</dbReference>
<keyword evidence="4 10" id="KW-1133">Transmembrane helix</keyword>
<keyword evidence="5 9" id="KW-0297">G-protein coupled receptor</keyword>
<dbReference type="PANTHER" id="PTHR10489:SF943">
    <property type="entry name" value="C-C CHEMOKINE RECEPTOR TYPE 6"/>
    <property type="match status" value="1"/>
</dbReference>
<dbReference type="GO" id="GO:0019957">
    <property type="term" value="F:C-C chemokine binding"/>
    <property type="evidence" value="ECO:0007669"/>
    <property type="project" value="TreeGrafter"/>
</dbReference>
<evidence type="ECO:0000256" key="4">
    <source>
        <dbReference type="ARBA" id="ARBA00022989"/>
    </source>
</evidence>
<evidence type="ECO:0000313" key="13">
    <source>
        <dbReference type="Proteomes" id="UP000265120"/>
    </source>
</evidence>
<dbReference type="AlphaFoldDB" id="A0A3P8UHH5"/>
<dbReference type="STRING" id="244447.ENSCSEP00000000066"/>
<evidence type="ECO:0000256" key="1">
    <source>
        <dbReference type="ARBA" id="ARBA00004651"/>
    </source>
</evidence>
<dbReference type="InParanoid" id="A0A3P8UHH5"/>
<keyword evidence="6 10" id="KW-0472">Membrane</keyword>
<feature type="domain" description="G-protein coupled receptors family 1 profile" evidence="11">
    <location>
        <begin position="45"/>
        <end position="302"/>
    </location>
</feature>
<comment type="similarity">
    <text evidence="9">Belongs to the G-protein coupled receptor 1 family.</text>
</comment>
<dbReference type="Proteomes" id="UP000265120">
    <property type="component" value="Chromosome 1"/>
</dbReference>
<dbReference type="PRINTS" id="PR00657">
    <property type="entry name" value="CCCHEMOKINER"/>
</dbReference>
<dbReference type="GO" id="GO:0019722">
    <property type="term" value="P:calcium-mediated signaling"/>
    <property type="evidence" value="ECO:0007669"/>
    <property type="project" value="TreeGrafter"/>
</dbReference>
<evidence type="ECO:0000256" key="7">
    <source>
        <dbReference type="ARBA" id="ARBA00023170"/>
    </source>
</evidence>
<dbReference type="InterPro" id="IPR017452">
    <property type="entry name" value="GPCR_Rhodpsn_7TM"/>
</dbReference>
<evidence type="ECO:0000313" key="12">
    <source>
        <dbReference type="Ensembl" id="ENSCSEP00000000066.1"/>
    </source>
</evidence>
<dbReference type="PANTHER" id="PTHR10489">
    <property type="entry name" value="CELL ADHESION MOLECULE"/>
    <property type="match status" value="1"/>
</dbReference>
<dbReference type="GO" id="GO:0007204">
    <property type="term" value="P:positive regulation of cytosolic calcium ion concentration"/>
    <property type="evidence" value="ECO:0007669"/>
    <property type="project" value="TreeGrafter"/>
</dbReference>
<evidence type="ECO:0000256" key="10">
    <source>
        <dbReference type="SAM" id="Phobius"/>
    </source>
</evidence>
<dbReference type="PRINTS" id="PR00237">
    <property type="entry name" value="GPCRRHODOPSN"/>
</dbReference>
<dbReference type="GeneTree" id="ENSGT01030000234667"/>
<feature type="transmembrane region" description="Helical" evidence="10">
    <location>
        <begin position="65"/>
        <end position="86"/>
    </location>
</feature>
<feature type="transmembrane region" description="Helical" evidence="10">
    <location>
        <begin position="106"/>
        <end position="127"/>
    </location>
</feature>
<accession>A0A3P8UHH5</accession>
<protein>
    <submittedName>
        <fullName evidence="12">Chemokine (C-C motif) receptor 6b</fullName>
    </submittedName>
</protein>
<dbReference type="PROSITE" id="PS50262">
    <property type="entry name" value="G_PROTEIN_RECEP_F1_2"/>
    <property type="match status" value="1"/>
</dbReference>
<reference evidence="12" key="3">
    <citation type="submission" date="2025-09" db="UniProtKB">
        <authorList>
            <consortium name="Ensembl"/>
        </authorList>
    </citation>
    <scope>IDENTIFICATION</scope>
</reference>
<evidence type="ECO:0000256" key="2">
    <source>
        <dbReference type="ARBA" id="ARBA00022475"/>
    </source>
</evidence>
<feature type="transmembrane region" description="Helical" evidence="10">
    <location>
        <begin position="148"/>
        <end position="166"/>
    </location>
</feature>
<name>A0A3P8UHH5_CYNSE</name>
<feature type="transmembrane region" description="Helical" evidence="10">
    <location>
        <begin position="281"/>
        <end position="305"/>
    </location>
</feature>
<feature type="transmembrane region" description="Helical" evidence="10">
    <location>
        <begin position="207"/>
        <end position="229"/>
    </location>
</feature>
<keyword evidence="8 9" id="KW-0807">Transducer</keyword>
<feature type="transmembrane region" description="Helical" evidence="10">
    <location>
        <begin position="241"/>
        <end position="261"/>
    </location>
</feature>
<dbReference type="Gene3D" id="1.20.1070.10">
    <property type="entry name" value="Rhodopsin 7-helix transmembrane proteins"/>
    <property type="match status" value="1"/>
</dbReference>
<dbReference type="OMA" id="ETEYICN"/>
<comment type="subcellular location">
    <subcellularLocation>
        <location evidence="1">Cell membrane</location>
        <topology evidence="1">Multi-pass membrane protein</topology>
    </subcellularLocation>
</comment>
<dbReference type="SUPFAM" id="SSF81321">
    <property type="entry name" value="Family A G protein-coupled receptor-like"/>
    <property type="match status" value="1"/>
</dbReference>
<dbReference type="Pfam" id="PF00001">
    <property type="entry name" value="7tm_1"/>
    <property type="match status" value="1"/>
</dbReference>
<feature type="transmembrane region" description="Helical" evidence="10">
    <location>
        <begin position="32"/>
        <end position="53"/>
    </location>
</feature>
<dbReference type="GO" id="GO:0060326">
    <property type="term" value="P:cell chemotaxis"/>
    <property type="evidence" value="ECO:0007669"/>
    <property type="project" value="TreeGrafter"/>
</dbReference>
<keyword evidence="2" id="KW-1003">Cell membrane</keyword>
<organism evidence="12 13">
    <name type="scientific">Cynoglossus semilaevis</name>
    <name type="common">Tongue sole</name>
    <dbReference type="NCBI Taxonomy" id="244447"/>
    <lineage>
        <taxon>Eukaryota</taxon>
        <taxon>Metazoa</taxon>
        <taxon>Chordata</taxon>
        <taxon>Craniata</taxon>
        <taxon>Vertebrata</taxon>
        <taxon>Euteleostomi</taxon>
        <taxon>Actinopterygii</taxon>
        <taxon>Neopterygii</taxon>
        <taxon>Teleostei</taxon>
        <taxon>Neoteleostei</taxon>
        <taxon>Acanthomorphata</taxon>
        <taxon>Carangaria</taxon>
        <taxon>Pleuronectiformes</taxon>
        <taxon>Pleuronectoidei</taxon>
        <taxon>Cynoglossidae</taxon>
        <taxon>Cynoglossinae</taxon>
        <taxon>Cynoglossus</taxon>
    </lineage>
</organism>
<dbReference type="InterPro" id="IPR050119">
    <property type="entry name" value="CCR1-9-like"/>
</dbReference>
<evidence type="ECO:0000256" key="8">
    <source>
        <dbReference type="ARBA" id="ARBA00023224"/>
    </source>
</evidence>